<gene>
    <name evidence="1" type="ORF">I6I88_02310</name>
</gene>
<evidence type="ECO:0000313" key="1">
    <source>
        <dbReference type="EMBL" id="QQU00627.1"/>
    </source>
</evidence>
<sequence>MKITLLPANEFMIEAALFLEGAKGLWGLASAVKNGWKSLGTSSLLSRKADFTVNPSKFDCFFGRVLTGNEHNISRSAQNLKDFNILGVQTEAQLTKVFTKAFNNGTYVDIKTTSYGTTIIKNIMVNKNRSIDVSFFYKDGNMTSQPSVVTIIPKIFKQ</sequence>
<dbReference type="AlphaFoldDB" id="A0A9Q6Z7N2"/>
<dbReference type="EMBL" id="CP068108">
    <property type="protein sequence ID" value="QQU00627.1"/>
    <property type="molecule type" value="Genomic_DNA"/>
</dbReference>
<name>A0A9Q6Z7N2_MYROD</name>
<reference evidence="1 2" key="1">
    <citation type="submission" date="2021-01" db="EMBL/GenBank/DDBJ databases">
        <title>FDA dAtabase for Regulatory Grade micrObial Sequences (FDA-ARGOS): Supporting development and validation of Infectious Disease Dx tests.</title>
        <authorList>
            <person name="Sproer C."/>
            <person name="Gronow S."/>
            <person name="Severitt S."/>
            <person name="Schroder I."/>
            <person name="Tallon L."/>
            <person name="Sadzewicz L."/>
            <person name="Zhao X."/>
            <person name="Boylan J."/>
            <person name="Ott S."/>
            <person name="Bowen H."/>
            <person name="Vavikolanu K."/>
            <person name="Mehta A."/>
            <person name="Aluvathingal J."/>
            <person name="Nadendla S."/>
            <person name="Lowell S."/>
            <person name="Myers T."/>
            <person name="Yan Y."/>
            <person name="Sichtig H."/>
        </authorList>
    </citation>
    <scope>NUCLEOTIDE SEQUENCE [LARGE SCALE GENOMIC DNA]</scope>
    <source>
        <strain evidence="1 2">FDAARGOS_1131</strain>
    </source>
</reference>
<dbReference type="OrthoDB" id="1376075at2"/>
<protein>
    <submittedName>
        <fullName evidence="1">Uncharacterized protein</fullName>
    </submittedName>
</protein>
<evidence type="ECO:0000313" key="2">
    <source>
        <dbReference type="Proteomes" id="UP000596202"/>
    </source>
</evidence>
<accession>A0A9Q6Z7N2</accession>
<dbReference type="RefSeq" id="WP_002990242.1">
    <property type="nucleotide sequence ID" value="NZ_CP068108.1"/>
</dbReference>
<dbReference type="GeneID" id="93526466"/>
<dbReference type="Proteomes" id="UP000596202">
    <property type="component" value="Chromosome"/>
</dbReference>
<organism evidence="1 2">
    <name type="scientific">Myroides odoratus</name>
    <name type="common">Flavobacterium odoratum</name>
    <dbReference type="NCBI Taxonomy" id="256"/>
    <lineage>
        <taxon>Bacteria</taxon>
        <taxon>Pseudomonadati</taxon>
        <taxon>Bacteroidota</taxon>
        <taxon>Flavobacteriia</taxon>
        <taxon>Flavobacteriales</taxon>
        <taxon>Flavobacteriaceae</taxon>
        <taxon>Myroides</taxon>
    </lineage>
</organism>
<proteinExistence type="predicted"/>